<feature type="transmembrane region" description="Helical" evidence="1">
    <location>
        <begin position="488"/>
        <end position="510"/>
    </location>
</feature>
<name>A0A9D1Z9J3_9ACTN</name>
<feature type="transmembrane region" description="Helical" evidence="1">
    <location>
        <begin position="224"/>
        <end position="242"/>
    </location>
</feature>
<feature type="transmembrane region" description="Helical" evidence="1">
    <location>
        <begin position="35"/>
        <end position="56"/>
    </location>
</feature>
<dbReference type="AlphaFoldDB" id="A0A9D1Z9J3"/>
<keyword evidence="1" id="KW-0812">Transmembrane</keyword>
<reference evidence="2" key="1">
    <citation type="journal article" date="2021" name="PeerJ">
        <title>Extensive microbial diversity within the chicken gut microbiome revealed by metagenomics and culture.</title>
        <authorList>
            <person name="Gilroy R."/>
            <person name="Ravi A."/>
            <person name="Getino M."/>
            <person name="Pursley I."/>
            <person name="Horton D.L."/>
            <person name="Alikhan N.F."/>
            <person name="Baker D."/>
            <person name="Gharbi K."/>
            <person name="Hall N."/>
            <person name="Watson M."/>
            <person name="Adriaenssens E.M."/>
            <person name="Foster-Nyarko E."/>
            <person name="Jarju S."/>
            <person name="Secka A."/>
            <person name="Antonio M."/>
            <person name="Oren A."/>
            <person name="Chaudhuri R.R."/>
            <person name="La Ragione R."/>
            <person name="Hildebrand F."/>
            <person name="Pallen M.J."/>
        </authorList>
    </citation>
    <scope>NUCLEOTIDE SEQUENCE</scope>
    <source>
        <strain evidence="2">ChiHjej10B9-743</strain>
    </source>
</reference>
<comment type="caution">
    <text evidence="2">The sequence shown here is derived from an EMBL/GenBank/DDBJ whole genome shotgun (WGS) entry which is preliminary data.</text>
</comment>
<feature type="transmembrane region" description="Helical" evidence="1">
    <location>
        <begin position="199"/>
        <end position="217"/>
    </location>
</feature>
<keyword evidence="1" id="KW-0472">Membrane</keyword>
<feature type="transmembrane region" description="Helical" evidence="1">
    <location>
        <begin position="448"/>
        <end position="476"/>
    </location>
</feature>
<sequence length="681" mass="73884">MWTDLLLATFLAIAFLVVPGFLVTRSMGSTWEFALCSGPLVTLAAFGVLSVAYGALGVPCGWLTLALPVAAAGALAWALRLGRGSWCPALRFSERLERPLAESGPLRRLTPLRLALALALAAGAVTSIAVFVLSIGDPNAFEQTYDNAWHLSRIHLFAETQNFSPLNPSLYPSAWHGIAAMVELALGVSTPLAENATNLAFIVGVFPLGSVLLLGTLFPERPRVVWLGGMLCLSFAFFPWRIMLFGPLYPNLAAFSLMPAEAALFIRLCARETTAAARLRSGALFVLGGMSMALAQPNAIFSAGVFLIPYCVWRVRQLAYDRLEGRRHRLVFSIAAAVLLTAAFVSLWVLLAKAPFMDGVVNYPRETRLDLAQAIRWGTGFSFVIRRQQFFIAAVVALGGARLLLCRGRRWLDVSYLLLLGIYVVAISIEGPVRNLIAGFWYSDFYRLAAAVCVFCVPLVAMGMDGVVGAVSWCLRAIVGRLGGSERLAGRLGAASAALVVSAILALNYVPFEFVEWYYRSYGFDAVAYELRDMYQNPANQALSPEEEAFVERVEDAVSPGEVVYNMPFDGSVFAYAVCDLDVAYDSFGPEGDADLLALQGGLDEIAFDPEVRDAAERAGIRYVLLLDQGYGEDLVGDGSTVYTHGYVKKDWGGVTGVTDETPGLETVLAEGDMRLYRIAE</sequence>
<organism evidence="2 3">
    <name type="scientific">Candidatus Olsenella excrementavium</name>
    <dbReference type="NCBI Taxonomy" id="2838709"/>
    <lineage>
        <taxon>Bacteria</taxon>
        <taxon>Bacillati</taxon>
        <taxon>Actinomycetota</taxon>
        <taxon>Coriobacteriia</taxon>
        <taxon>Coriobacteriales</taxon>
        <taxon>Atopobiaceae</taxon>
        <taxon>Olsenella</taxon>
    </lineage>
</organism>
<dbReference type="EMBL" id="DXCP01000006">
    <property type="protein sequence ID" value="HIY79084.1"/>
    <property type="molecule type" value="Genomic_DNA"/>
</dbReference>
<feature type="transmembrane region" description="Helical" evidence="1">
    <location>
        <begin position="330"/>
        <end position="351"/>
    </location>
</feature>
<reference evidence="2" key="2">
    <citation type="submission" date="2021-04" db="EMBL/GenBank/DDBJ databases">
        <authorList>
            <person name="Gilroy R."/>
        </authorList>
    </citation>
    <scope>NUCLEOTIDE SEQUENCE</scope>
    <source>
        <strain evidence="2">ChiHjej10B9-743</strain>
    </source>
</reference>
<protein>
    <submittedName>
        <fullName evidence="2">Uncharacterized protein</fullName>
    </submittedName>
</protein>
<proteinExistence type="predicted"/>
<dbReference type="Pfam" id="PF20176">
    <property type="entry name" value="DUF6541"/>
    <property type="match status" value="1"/>
</dbReference>
<feature type="transmembrane region" description="Helical" evidence="1">
    <location>
        <begin position="417"/>
        <end position="442"/>
    </location>
</feature>
<dbReference type="InterPro" id="IPR046671">
    <property type="entry name" value="DUF6541"/>
</dbReference>
<feature type="transmembrane region" description="Helical" evidence="1">
    <location>
        <begin position="114"/>
        <end position="135"/>
    </location>
</feature>
<evidence type="ECO:0000313" key="2">
    <source>
        <dbReference type="EMBL" id="HIY79084.1"/>
    </source>
</evidence>
<feature type="transmembrane region" description="Helical" evidence="1">
    <location>
        <begin position="62"/>
        <end position="81"/>
    </location>
</feature>
<feature type="transmembrane region" description="Helical" evidence="1">
    <location>
        <begin position="6"/>
        <end position="23"/>
    </location>
</feature>
<evidence type="ECO:0000313" key="3">
    <source>
        <dbReference type="Proteomes" id="UP000824133"/>
    </source>
</evidence>
<dbReference type="Proteomes" id="UP000824133">
    <property type="component" value="Unassembled WGS sequence"/>
</dbReference>
<evidence type="ECO:0000256" key="1">
    <source>
        <dbReference type="SAM" id="Phobius"/>
    </source>
</evidence>
<feature type="transmembrane region" description="Helical" evidence="1">
    <location>
        <begin position="388"/>
        <end position="405"/>
    </location>
</feature>
<gene>
    <name evidence="2" type="ORF">IAA42_01430</name>
</gene>
<accession>A0A9D1Z9J3</accession>
<keyword evidence="1" id="KW-1133">Transmembrane helix</keyword>